<feature type="chain" id="PRO_5002984030" description="Lipoprotein" evidence="1">
    <location>
        <begin position="24"/>
        <end position="132"/>
    </location>
</feature>
<dbReference type="HOGENOM" id="CLU_1773325_0_0_4"/>
<evidence type="ECO:0000256" key="1">
    <source>
        <dbReference type="SAM" id="SignalP"/>
    </source>
</evidence>
<organism evidence="2">
    <name type="scientific">Accumulibacter regalis</name>
    <dbReference type="NCBI Taxonomy" id="522306"/>
    <lineage>
        <taxon>Bacteria</taxon>
        <taxon>Pseudomonadati</taxon>
        <taxon>Pseudomonadota</taxon>
        <taxon>Betaproteobacteria</taxon>
        <taxon>Candidatus Accumulibacter</taxon>
    </lineage>
</organism>
<reference evidence="2" key="1">
    <citation type="submission" date="2009-08" db="EMBL/GenBank/DDBJ databases">
        <authorList>
            <consortium name="US DOE Joint Genome Institute"/>
            <person name="Lucas S."/>
            <person name="Copeland A."/>
            <person name="Lapidus A."/>
            <person name="Glavina del Rio T."/>
            <person name="Dalin E."/>
            <person name="Tice H."/>
            <person name="Bruce D."/>
            <person name="Barry K."/>
            <person name="Pitluck S."/>
            <person name="Lowry S."/>
            <person name="Larimer F."/>
            <person name="Land M."/>
            <person name="Hauser L."/>
            <person name="Kyrpides N."/>
            <person name="Ivanova N."/>
            <person name="McMahon K.D."/>
            <person name="Hugenholtz P."/>
        </authorList>
    </citation>
    <scope>NUCLEOTIDE SEQUENCE</scope>
    <source>
        <strain evidence="2">UW-1</strain>
    </source>
</reference>
<dbReference type="PROSITE" id="PS51257">
    <property type="entry name" value="PROKAR_LIPOPROTEIN"/>
    <property type="match status" value="1"/>
</dbReference>
<dbReference type="eggNOG" id="ENOG5032W38">
    <property type="taxonomic scope" value="Bacteria"/>
</dbReference>
<gene>
    <name evidence="2" type="ordered locus">CAP2UW1_3035</name>
</gene>
<dbReference type="AlphaFoldDB" id="C7RUR7"/>
<proteinExistence type="predicted"/>
<keyword evidence="1" id="KW-0732">Signal</keyword>
<dbReference type="EMBL" id="CP001715">
    <property type="protein sequence ID" value="ACV36312.1"/>
    <property type="molecule type" value="Genomic_DNA"/>
</dbReference>
<feature type="signal peptide" evidence="1">
    <location>
        <begin position="1"/>
        <end position="23"/>
    </location>
</feature>
<reference evidence="2" key="2">
    <citation type="submission" date="2009-09" db="EMBL/GenBank/DDBJ databases">
        <title>Complete sequence of chromosome of Candidatus Accumulibacter phosphatis clade IIA str. UW-1.</title>
        <authorList>
            <consortium name="US DOE Joint Genome Institute"/>
            <person name="Martin H.G."/>
            <person name="Ivanova N."/>
            <person name="Kunin V."/>
            <person name="Warnecke F."/>
            <person name="Barry K."/>
            <person name="He S."/>
            <person name="Salamov A."/>
            <person name="Szeto E."/>
            <person name="Dalin E."/>
            <person name="Pangilinan J.L."/>
            <person name="Lapidus A."/>
            <person name="Lowry S."/>
            <person name="Kyrpides N.C."/>
            <person name="McMahon K.D."/>
            <person name="Hugenholtz P."/>
        </authorList>
    </citation>
    <scope>NUCLEOTIDE SEQUENCE [LARGE SCALE GENOMIC DNA]</scope>
    <source>
        <strain evidence="2">UW-1</strain>
    </source>
</reference>
<evidence type="ECO:0008006" key="3">
    <source>
        <dbReference type="Google" id="ProtNLM"/>
    </source>
</evidence>
<protein>
    <recommendedName>
        <fullName evidence="3">Lipoprotein</fullName>
    </recommendedName>
</protein>
<dbReference type="KEGG" id="app:CAP2UW1_3035"/>
<name>C7RUR7_ACCRE</name>
<evidence type="ECO:0000313" key="2">
    <source>
        <dbReference type="EMBL" id="ACV36312.1"/>
    </source>
</evidence>
<sequence precursor="true">MQTSSMRWWRSCSLLLLLGGCQAEPPPDTAQHFRAEVQGLPVHLALDDCEVFRVLPDGRRERVLTTDFYPMLSVCQRQDVTADSDYIRVELGRQALGAGGCCATGGTWRSRDGRDWQRRVQGRWVETGATPP</sequence>
<accession>C7RUR7</accession>
<dbReference type="STRING" id="522306.CAP2UW1_3035"/>